<dbReference type="RefSeq" id="WP_167216910.1">
    <property type="nucleotide sequence ID" value="NZ_JAASRO010000001.1"/>
</dbReference>
<sequence>MTMTVQRTDQRSGPPAASGPPARRRLSLAARIRRDRMLLLFAAPGMLLLILFHYLPLLGNVIAFQDYLPFLGFRGSEWTGLGNFSVLVTGDAEFVTALKNTLVLSLIQTVFVFPIPILLALALNSLLSERVKKLVQSILYLPHFLSWVIVVSLFQQILGGSGIVNQVLREQGFGVLNVIGNPDAFFAVLTSQVVWKDSGWATILFLAALSRIDVEQYEAAAVDGASRWRQLWHVTLPGLRGIIILLLILKLGDSLTVGFEQIILQQPAVGQQASEVLDTYVYNNGIVNGDWGTAAAVGLVKGLVGAALVFGANKIAHLFGEAGVYQR</sequence>
<proteinExistence type="inferred from homology"/>
<evidence type="ECO:0000256" key="7">
    <source>
        <dbReference type="RuleBase" id="RU363032"/>
    </source>
</evidence>
<dbReference type="SUPFAM" id="SSF161098">
    <property type="entry name" value="MetI-like"/>
    <property type="match status" value="1"/>
</dbReference>
<dbReference type="PROSITE" id="PS50928">
    <property type="entry name" value="ABC_TM1"/>
    <property type="match status" value="1"/>
</dbReference>
<keyword evidence="3" id="KW-1003">Cell membrane</keyword>
<name>A0A7X5VKB7_9ACTN</name>
<dbReference type="InterPro" id="IPR050809">
    <property type="entry name" value="UgpAE/MalFG_permease"/>
</dbReference>
<dbReference type="Pfam" id="PF00528">
    <property type="entry name" value="BPD_transp_1"/>
    <property type="match status" value="1"/>
</dbReference>
<dbReference type="CDD" id="cd06261">
    <property type="entry name" value="TM_PBP2"/>
    <property type="match status" value="1"/>
</dbReference>
<dbReference type="GO" id="GO:0005886">
    <property type="term" value="C:plasma membrane"/>
    <property type="evidence" value="ECO:0007669"/>
    <property type="project" value="UniProtKB-SubCell"/>
</dbReference>
<keyword evidence="2 7" id="KW-0813">Transport</keyword>
<evidence type="ECO:0000256" key="1">
    <source>
        <dbReference type="ARBA" id="ARBA00004651"/>
    </source>
</evidence>
<gene>
    <name evidence="10" type="ORF">BJY22_007734</name>
</gene>
<keyword evidence="11" id="KW-1185">Reference proteome</keyword>
<dbReference type="InterPro" id="IPR000515">
    <property type="entry name" value="MetI-like"/>
</dbReference>
<dbReference type="InterPro" id="IPR035906">
    <property type="entry name" value="MetI-like_sf"/>
</dbReference>
<feature type="transmembrane region" description="Helical" evidence="7">
    <location>
        <begin position="102"/>
        <end position="126"/>
    </location>
</feature>
<comment type="similarity">
    <text evidence="7">Belongs to the binding-protein-dependent transport system permease family.</text>
</comment>
<comment type="caution">
    <text evidence="10">The sequence shown here is derived from an EMBL/GenBank/DDBJ whole genome shotgun (WGS) entry which is preliminary data.</text>
</comment>
<dbReference type="GO" id="GO:0055085">
    <property type="term" value="P:transmembrane transport"/>
    <property type="evidence" value="ECO:0007669"/>
    <property type="project" value="InterPro"/>
</dbReference>
<dbReference type="Proteomes" id="UP000555407">
    <property type="component" value="Unassembled WGS sequence"/>
</dbReference>
<feature type="transmembrane region" description="Helical" evidence="7">
    <location>
        <begin position="37"/>
        <end position="55"/>
    </location>
</feature>
<dbReference type="PANTHER" id="PTHR43227:SF11">
    <property type="entry name" value="BLL4140 PROTEIN"/>
    <property type="match status" value="1"/>
</dbReference>
<evidence type="ECO:0000313" key="10">
    <source>
        <dbReference type="EMBL" id="NIK62017.1"/>
    </source>
</evidence>
<evidence type="ECO:0000256" key="6">
    <source>
        <dbReference type="ARBA" id="ARBA00023136"/>
    </source>
</evidence>
<evidence type="ECO:0000256" key="4">
    <source>
        <dbReference type="ARBA" id="ARBA00022692"/>
    </source>
</evidence>
<dbReference type="EMBL" id="JAASRO010000001">
    <property type="protein sequence ID" value="NIK62017.1"/>
    <property type="molecule type" value="Genomic_DNA"/>
</dbReference>
<feature type="transmembrane region" description="Helical" evidence="7">
    <location>
        <begin position="138"/>
        <end position="158"/>
    </location>
</feature>
<dbReference type="PANTHER" id="PTHR43227">
    <property type="entry name" value="BLL4140 PROTEIN"/>
    <property type="match status" value="1"/>
</dbReference>
<keyword evidence="4 7" id="KW-0812">Transmembrane</keyword>
<evidence type="ECO:0000256" key="3">
    <source>
        <dbReference type="ARBA" id="ARBA00022475"/>
    </source>
</evidence>
<feature type="compositionally biased region" description="Low complexity" evidence="8">
    <location>
        <begin position="11"/>
        <end position="21"/>
    </location>
</feature>
<organism evidence="10 11">
    <name type="scientific">Kribbella shirazensis</name>
    <dbReference type="NCBI Taxonomy" id="1105143"/>
    <lineage>
        <taxon>Bacteria</taxon>
        <taxon>Bacillati</taxon>
        <taxon>Actinomycetota</taxon>
        <taxon>Actinomycetes</taxon>
        <taxon>Propionibacteriales</taxon>
        <taxon>Kribbellaceae</taxon>
        <taxon>Kribbella</taxon>
    </lineage>
</organism>
<dbReference type="AlphaFoldDB" id="A0A7X5VKB7"/>
<evidence type="ECO:0000256" key="5">
    <source>
        <dbReference type="ARBA" id="ARBA00022989"/>
    </source>
</evidence>
<reference evidence="10 11" key="1">
    <citation type="submission" date="2020-03" db="EMBL/GenBank/DDBJ databases">
        <title>Sequencing the genomes of 1000 actinobacteria strains.</title>
        <authorList>
            <person name="Klenk H.-P."/>
        </authorList>
    </citation>
    <scope>NUCLEOTIDE SEQUENCE [LARGE SCALE GENOMIC DNA]</scope>
    <source>
        <strain evidence="10 11">DSM 45490</strain>
    </source>
</reference>
<keyword evidence="6 7" id="KW-0472">Membrane</keyword>
<feature type="region of interest" description="Disordered" evidence="8">
    <location>
        <begin position="1"/>
        <end position="22"/>
    </location>
</feature>
<protein>
    <submittedName>
        <fullName evidence="10">Putative aldouronate transport system permease protein</fullName>
    </submittedName>
</protein>
<dbReference type="Gene3D" id="1.10.3720.10">
    <property type="entry name" value="MetI-like"/>
    <property type="match status" value="1"/>
</dbReference>
<feature type="domain" description="ABC transmembrane type-1" evidence="9">
    <location>
        <begin position="98"/>
        <end position="312"/>
    </location>
</feature>
<keyword evidence="5 7" id="KW-1133">Transmembrane helix</keyword>
<evidence type="ECO:0000256" key="2">
    <source>
        <dbReference type="ARBA" id="ARBA00022448"/>
    </source>
</evidence>
<comment type="subcellular location">
    <subcellularLocation>
        <location evidence="1 7">Cell membrane</location>
        <topology evidence="1 7">Multi-pass membrane protein</topology>
    </subcellularLocation>
</comment>
<evidence type="ECO:0000313" key="11">
    <source>
        <dbReference type="Proteomes" id="UP000555407"/>
    </source>
</evidence>
<evidence type="ECO:0000256" key="8">
    <source>
        <dbReference type="SAM" id="MobiDB-lite"/>
    </source>
</evidence>
<evidence type="ECO:0000259" key="9">
    <source>
        <dbReference type="PROSITE" id="PS50928"/>
    </source>
</evidence>
<accession>A0A7X5VKB7</accession>